<evidence type="ECO:0000256" key="1">
    <source>
        <dbReference type="ARBA" id="ARBA00023002"/>
    </source>
</evidence>
<dbReference type="GO" id="GO:0005737">
    <property type="term" value="C:cytoplasm"/>
    <property type="evidence" value="ECO:0007669"/>
    <property type="project" value="TreeGrafter"/>
</dbReference>
<protein>
    <recommendedName>
        <fullName evidence="2">Acyl-CoA dehydrogenase C-terminal domain-containing protein</fullName>
    </recommendedName>
</protein>
<comment type="caution">
    <text evidence="3">The sequence shown here is derived from an EMBL/GenBank/DDBJ whole genome shotgun (WGS) entry which is preliminary data.</text>
</comment>
<evidence type="ECO:0000259" key="2">
    <source>
        <dbReference type="Pfam" id="PF08028"/>
    </source>
</evidence>
<dbReference type="InterPro" id="IPR037069">
    <property type="entry name" value="AcylCoA_DH/ox_N_sf"/>
</dbReference>
<name>A0A2N7GLA8_9VIBR</name>
<dbReference type="SUPFAM" id="SSF56645">
    <property type="entry name" value="Acyl-CoA dehydrogenase NM domain-like"/>
    <property type="match status" value="1"/>
</dbReference>
<dbReference type="PIRSF" id="PIRSF016578">
    <property type="entry name" value="HsaA"/>
    <property type="match status" value="1"/>
</dbReference>
<proteinExistence type="predicted"/>
<dbReference type="PANTHER" id="PTHR48083:SF2">
    <property type="entry name" value="MEDIUM-CHAIN SPECIFIC ACYL-COA DEHYDROGENASE, MITOCHONDRIAL"/>
    <property type="match status" value="1"/>
</dbReference>
<dbReference type="InterPro" id="IPR013107">
    <property type="entry name" value="Acyl-CoA_DH_C"/>
</dbReference>
<reference evidence="5" key="1">
    <citation type="submission" date="2016-07" db="EMBL/GenBank/DDBJ databases">
        <title>Nontailed viruses are major unrecognized killers of bacteria in the ocean.</title>
        <authorList>
            <person name="Kauffman K."/>
            <person name="Hussain F."/>
            <person name="Yang J."/>
            <person name="Arevalo P."/>
            <person name="Brown J."/>
            <person name="Cutler M."/>
            <person name="Kelly L."/>
            <person name="Polz M.F."/>
        </authorList>
    </citation>
    <scope>NUCLEOTIDE SEQUENCE [LARGE SCALE GENOMIC DNA]</scope>
    <source>
        <strain evidence="5">10N.261.48.A1</strain>
        <strain>10N.261.52.F7</strain>
    </source>
</reference>
<organism evidence="3">
    <name type="scientific">Vibrio lentus</name>
    <dbReference type="NCBI Taxonomy" id="136468"/>
    <lineage>
        <taxon>Bacteria</taxon>
        <taxon>Pseudomonadati</taxon>
        <taxon>Pseudomonadota</taxon>
        <taxon>Gammaproteobacteria</taxon>
        <taxon>Vibrionales</taxon>
        <taxon>Vibrionaceae</taxon>
        <taxon>Vibrio</taxon>
    </lineage>
</organism>
<dbReference type="RefSeq" id="WP_102278971.1">
    <property type="nucleotide sequence ID" value="NZ_JAJGZN020000005.1"/>
</dbReference>
<dbReference type="AlphaFoldDB" id="A0A2N7GLA8"/>
<dbReference type="GO" id="GO:0003995">
    <property type="term" value="F:acyl-CoA dehydrogenase activity"/>
    <property type="evidence" value="ECO:0007669"/>
    <property type="project" value="TreeGrafter"/>
</dbReference>
<reference evidence="3" key="2">
    <citation type="submission" date="2016-07" db="EMBL/GenBank/DDBJ databases">
        <authorList>
            <person name="Kauffman K."/>
            <person name="Arevalo P."/>
            <person name="Polz M.F."/>
        </authorList>
    </citation>
    <scope>NUCLEOTIDE SEQUENCE</scope>
    <source>
        <strain evidence="4">10N.261.48.A1</strain>
        <strain evidence="3">10N.261.52.F7</strain>
    </source>
</reference>
<dbReference type="Gene3D" id="1.20.140.10">
    <property type="entry name" value="Butyryl-CoA Dehydrogenase, subunit A, domain 3"/>
    <property type="match status" value="1"/>
</dbReference>
<accession>A0A2N7GLA8</accession>
<dbReference type="GO" id="GO:0050660">
    <property type="term" value="F:flavin adenine dinucleotide binding"/>
    <property type="evidence" value="ECO:0007669"/>
    <property type="project" value="InterPro"/>
</dbReference>
<dbReference type="InterPro" id="IPR050741">
    <property type="entry name" value="Acyl-CoA_dehydrogenase"/>
</dbReference>
<dbReference type="GO" id="GO:0033539">
    <property type="term" value="P:fatty acid beta-oxidation using acyl-CoA dehydrogenase"/>
    <property type="evidence" value="ECO:0007669"/>
    <property type="project" value="TreeGrafter"/>
</dbReference>
<dbReference type="Pfam" id="PF08028">
    <property type="entry name" value="Acyl-CoA_dh_2"/>
    <property type="match status" value="1"/>
</dbReference>
<dbReference type="Proteomes" id="UP000235554">
    <property type="component" value="Unassembled WGS sequence"/>
</dbReference>
<gene>
    <name evidence="4" type="ORF">BCT50_10920</name>
    <name evidence="3" type="ORF">BCT99_20805</name>
</gene>
<dbReference type="InterPro" id="IPR036250">
    <property type="entry name" value="AcylCo_DH-like_C"/>
</dbReference>
<sequence>MVNHALSALKQAQDQIFLLAEQAEQDRMFPRDIVGIMEQTNAWRSIYPKEVGGGCESPNELVEMWQQCSYIDGSFGWLAIAHVLAASHCSVYLPKKGFDEVFSKKGQTLIAGQYQPNGRGYVEEEGYRLTGRWSFGSGIHLAEWVVAGFIQVHSGNVIKTDAGDPEVIIAVIPIEDVEVFGDWKTTGLKGTGSINYSVNDIFVPKDRCFKFSAGEANRGSSLYRMGILPLSALSHGCWALGMTNRVLAELRQLGTKIVRANEKLPLASKDSFKEDWARIKARALASEALLVSAASLAKDHLKTHSTLSEVLIEKVRLAATFANEICAEAAEIAYKNLGASAISERNNVERVLRDIQTGRQHMMISPQSYIDVTTRNFARIDEGESRNG</sequence>
<evidence type="ECO:0000313" key="4">
    <source>
        <dbReference type="EMBL" id="PMM55452.1"/>
    </source>
</evidence>
<evidence type="ECO:0000313" key="3">
    <source>
        <dbReference type="EMBL" id="PMK46422.1"/>
    </source>
</evidence>
<dbReference type="SUPFAM" id="SSF47203">
    <property type="entry name" value="Acyl-CoA dehydrogenase C-terminal domain-like"/>
    <property type="match status" value="1"/>
</dbReference>
<feature type="domain" description="Acyl-CoA dehydrogenase C-terminal" evidence="2">
    <location>
        <begin position="234"/>
        <end position="365"/>
    </location>
</feature>
<dbReference type="InterPro" id="IPR009100">
    <property type="entry name" value="AcylCoA_DH/oxidase_NM_dom_sf"/>
</dbReference>
<dbReference type="EMBL" id="MCXM01000016">
    <property type="protein sequence ID" value="PMK46422.1"/>
    <property type="molecule type" value="Genomic_DNA"/>
</dbReference>
<dbReference type="InterPro" id="IPR046373">
    <property type="entry name" value="Acyl-CoA_Oxase/DH_mid-dom_sf"/>
</dbReference>
<reference evidence="3" key="3">
    <citation type="journal article" date="2018" name="Nature">
        <title>A major lineage of non-tailed dsDNA viruses as unrecognized killers of marine bacteria.</title>
        <authorList>
            <person name="Kauffman K.M."/>
            <person name="Hussain F.A."/>
            <person name="Yang J."/>
            <person name="Arevalo P."/>
            <person name="Brown J.M."/>
            <person name="Chang W.K."/>
            <person name="VanInsberghe D."/>
            <person name="Elsherbini J."/>
            <person name="Sharma R.S."/>
            <person name="Cutler M.B."/>
            <person name="Kelly L."/>
            <person name="Polz M.F."/>
        </authorList>
    </citation>
    <scope>NUCLEOTIDE SEQUENCE</scope>
    <source>
        <strain evidence="4">10N.261.48.A1</strain>
        <strain evidence="3">10N.261.52.F7</strain>
    </source>
</reference>
<dbReference type="Gene3D" id="1.10.540.10">
    <property type="entry name" value="Acyl-CoA dehydrogenase/oxidase, N-terminal domain"/>
    <property type="match status" value="1"/>
</dbReference>
<dbReference type="Gene3D" id="2.40.110.10">
    <property type="entry name" value="Butyryl-CoA Dehydrogenase, subunit A, domain 2"/>
    <property type="match status" value="1"/>
</dbReference>
<evidence type="ECO:0000313" key="5">
    <source>
        <dbReference type="Proteomes" id="UP000235554"/>
    </source>
</evidence>
<dbReference type="PANTHER" id="PTHR48083">
    <property type="entry name" value="MEDIUM-CHAIN SPECIFIC ACYL-COA DEHYDROGENASE, MITOCHONDRIAL-RELATED"/>
    <property type="match status" value="1"/>
</dbReference>
<keyword evidence="1" id="KW-0560">Oxidoreductase</keyword>
<dbReference type="EMBL" id="MCZJ01000045">
    <property type="protein sequence ID" value="PMM55452.1"/>
    <property type="molecule type" value="Genomic_DNA"/>
</dbReference>